<dbReference type="Proteomes" id="UP000321638">
    <property type="component" value="Unassembled WGS sequence"/>
</dbReference>
<reference evidence="6 7" key="1">
    <citation type="submission" date="2019-06" db="EMBL/GenBank/DDBJ databases">
        <title>New taxonomy in bacterial strain CC-CFT640, isolated from vineyard.</title>
        <authorList>
            <person name="Lin S.-Y."/>
            <person name="Tsai C.-F."/>
            <person name="Young C.-C."/>
        </authorList>
    </citation>
    <scope>NUCLEOTIDE SEQUENCE [LARGE SCALE GENOMIC DNA]</scope>
    <source>
        <strain evidence="6 7">CC-CFT640</strain>
    </source>
</reference>
<dbReference type="GO" id="GO:0000976">
    <property type="term" value="F:transcription cis-regulatory region binding"/>
    <property type="evidence" value="ECO:0007669"/>
    <property type="project" value="TreeGrafter"/>
</dbReference>
<dbReference type="PROSITE" id="PS50977">
    <property type="entry name" value="HTH_TETR_2"/>
    <property type="match status" value="1"/>
</dbReference>
<proteinExistence type="predicted"/>
<dbReference type="PANTHER" id="PTHR30055:SF234">
    <property type="entry name" value="HTH-TYPE TRANSCRIPTIONAL REGULATOR BETI"/>
    <property type="match status" value="1"/>
</dbReference>
<sequence length="222" mass="24369">MSQRERAKAQRRARIVAAARGLVREGGIGNLSMKLLAERAGVGIATPYNLFGSKRDVMLAVLDEDVAAFQQRVARLRRPDALEVLFRTVTLAKQVYAAEPDFYRAVLLAVYNTGGREFRAMFSGPRRAFWLNLVGAAVAAGCIRPDVQAAPLTLHLAHVFASVLLDWVLGDIALDEMEAQIQYGFALSLMGVATAASRPAIEGWFERSERKVACLKRGGRRP</sequence>
<evidence type="ECO:0000256" key="1">
    <source>
        <dbReference type="ARBA" id="ARBA00023015"/>
    </source>
</evidence>
<dbReference type="InterPro" id="IPR036271">
    <property type="entry name" value="Tet_transcr_reg_TetR-rel_C_sf"/>
</dbReference>
<comment type="caution">
    <text evidence="6">The sequence shown here is derived from an EMBL/GenBank/DDBJ whole genome shotgun (WGS) entry which is preliminary data.</text>
</comment>
<dbReference type="AlphaFoldDB" id="A0A5C8PVL5"/>
<dbReference type="PRINTS" id="PR00455">
    <property type="entry name" value="HTHTETR"/>
</dbReference>
<evidence type="ECO:0000256" key="3">
    <source>
        <dbReference type="ARBA" id="ARBA00023163"/>
    </source>
</evidence>
<evidence type="ECO:0000256" key="2">
    <source>
        <dbReference type="ARBA" id="ARBA00023125"/>
    </source>
</evidence>
<dbReference type="RefSeq" id="WP_147844942.1">
    <property type="nucleotide sequence ID" value="NZ_VDUZ01000001.1"/>
</dbReference>
<dbReference type="EMBL" id="VDUZ01000001">
    <property type="protein sequence ID" value="TXL82236.1"/>
    <property type="molecule type" value="Genomic_DNA"/>
</dbReference>
<dbReference type="PANTHER" id="PTHR30055">
    <property type="entry name" value="HTH-TYPE TRANSCRIPTIONAL REGULATOR RUTR"/>
    <property type="match status" value="1"/>
</dbReference>
<evidence type="ECO:0000313" key="7">
    <source>
        <dbReference type="Proteomes" id="UP000321638"/>
    </source>
</evidence>
<accession>A0A5C8PVL5</accession>
<evidence type="ECO:0000313" key="6">
    <source>
        <dbReference type="EMBL" id="TXL82236.1"/>
    </source>
</evidence>
<evidence type="ECO:0000259" key="5">
    <source>
        <dbReference type="PROSITE" id="PS50977"/>
    </source>
</evidence>
<dbReference type="Pfam" id="PF00440">
    <property type="entry name" value="TetR_N"/>
    <property type="match status" value="1"/>
</dbReference>
<dbReference type="InterPro" id="IPR009057">
    <property type="entry name" value="Homeodomain-like_sf"/>
</dbReference>
<feature type="domain" description="HTH tetR-type" evidence="5">
    <location>
        <begin position="9"/>
        <end position="69"/>
    </location>
</feature>
<name>A0A5C8PVL5_9HYPH</name>
<dbReference type="SUPFAM" id="SSF46689">
    <property type="entry name" value="Homeodomain-like"/>
    <property type="match status" value="1"/>
</dbReference>
<gene>
    <name evidence="6" type="ORF">FHP25_00625</name>
</gene>
<keyword evidence="3" id="KW-0804">Transcription</keyword>
<feature type="DNA-binding region" description="H-T-H motif" evidence="4">
    <location>
        <begin position="32"/>
        <end position="51"/>
    </location>
</feature>
<dbReference type="SUPFAM" id="SSF48498">
    <property type="entry name" value="Tetracyclin repressor-like, C-terminal domain"/>
    <property type="match status" value="1"/>
</dbReference>
<evidence type="ECO:0000256" key="4">
    <source>
        <dbReference type="PROSITE-ProRule" id="PRU00335"/>
    </source>
</evidence>
<dbReference type="OrthoDB" id="7185252at2"/>
<organism evidence="6 7">
    <name type="scientific">Vineibacter terrae</name>
    <dbReference type="NCBI Taxonomy" id="2586908"/>
    <lineage>
        <taxon>Bacteria</taxon>
        <taxon>Pseudomonadati</taxon>
        <taxon>Pseudomonadota</taxon>
        <taxon>Alphaproteobacteria</taxon>
        <taxon>Hyphomicrobiales</taxon>
        <taxon>Vineibacter</taxon>
    </lineage>
</organism>
<dbReference type="Gene3D" id="1.10.357.10">
    <property type="entry name" value="Tetracycline Repressor, domain 2"/>
    <property type="match status" value="1"/>
</dbReference>
<protein>
    <submittedName>
        <fullName evidence="6">TetR/AcrR family transcriptional regulator</fullName>
    </submittedName>
</protein>
<dbReference type="InterPro" id="IPR050109">
    <property type="entry name" value="HTH-type_TetR-like_transc_reg"/>
</dbReference>
<keyword evidence="7" id="KW-1185">Reference proteome</keyword>
<dbReference type="InterPro" id="IPR001647">
    <property type="entry name" value="HTH_TetR"/>
</dbReference>
<keyword evidence="1" id="KW-0805">Transcription regulation</keyword>
<dbReference type="GO" id="GO:0003700">
    <property type="term" value="F:DNA-binding transcription factor activity"/>
    <property type="evidence" value="ECO:0007669"/>
    <property type="project" value="TreeGrafter"/>
</dbReference>
<keyword evidence="2 4" id="KW-0238">DNA-binding</keyword>